<name>A0AAN6QMI7_9PEZI</name>
<organism evidence="1 2">
    <name type="scientific">Canariomyces notabilis</name>
    <dbReference type="NCBI Taxonomy" id="2074819"/>
    <lineage>
        <taxon>Eukaryota</taxon>
        <taxon>Fungi</taxon>
        <taxon>Dikarya</taxon>
        <taxon>Ascomycota</taxon>
        <taxon>Pezizomycotina</taxon>
        <taxon>Sordariomycetes</taxon>
        <taxon>Sordariomycetidae</taxon>
        <taxon>Sordariales</taxon>
        <taxon>Chaetomiaceae</taxon>
        <taxon>Canariomyces</taxon>
    </lineage>
</organism>
<reference evidence="1" key="1">
    <citation type="journal article" date="2023" name="Mol. Phylogenet. Evol.">
        <title>Genome-scale phylogeny and comparative genomics of the fungal order Sordariales.</title>
        <authorList>
            <person name="Hensen N."/>
            <person name="Bonometti L."/>
            <person name="Westerberg I."/>
            <person name="Brannstrom I.O."/>
            <person name="Guillou S."/>
            <person name="Cros-Aarteil S."/>
            <person name="Calhoun S."/>
            <person name="Haridas S."/>
            <person name="Kuo A."/>
            <person name="Mondo S."/>
            <person name="Pangilinan J."/>
            <person name="Riley R."/>
            <person name="LaButti K."/>
            <person name="Andreopoulos B."/>
            <person name="Lipzen A."/>
            <person name="Chen C."/>
            <person name="Yan M."/>
            <person name="Daum C."/>
            <person name="Ng V."/>
            <person name="Clum A."/>
            <person name="Steindorff A."/>
            <person name="Ohm R.A."/>
            <person name="Martin F."/>
            <person name="Silar P."/>
            <person name="Natvig D.O."/>
            <person name="Lalanne C."/>
            <person name="Gautier V."/>
            <person name="Ament-Velasquez S.L."/>
            <person name="Kruys A."/>
            <person name="Hutchinson M.I."/>
            <person name="Powell A.J."/>
            <person name="Barry K."/>
            <person name="Miller A.N."/>
            <person name="Grigoriev I.V."/>
            <person name="Debuchy R."/>
            <person name="Gladieux P."/>
            <person name="Hiltunen Thoren M."/>
            <person name="Johannesson H."/>
        </authorList>
    </citation>
    <scope>NUCLEOTIDE SEQUENCE</scope>
    <source>
        <strain evidence="1">CBS 508.74</strain>
    </source>
</reference>
<dbReference type="GeneID" id="89933371"/>
<reference evidence="1" key="2">
    <citation type="submission" date="2023-05" db="EMBL/GenBank/DDBJ databases">
        <authorList>
            <consortium name="Lawrence Berkeley National Laboratory"/>
            <person name="Steindorff A."/>
            <person name="Hensen N."/>
            <person name="Bonometti L."/>
            <person name="Westerberg I."/>
            <person name="Brannstrom I.O."/>
            <person name="Guillou S."/>
            <person name="Cros-Aarteil S."/>
            <person name="Calhoun S."/>
            <person name="Haridas S."/>
            <person name="Kuo A."/>
            <person name="Mondo S."/>
            <person name="Pangilinan J."/>
            <person name="Riley R."/>
            <person name="Labutti K."/>
            <person name="Andreopoulos B."/>
            <person name="Lipzen A."/>
            <person name="Chen C."/>
            <person name="Yanf M."/>
            <person name="Daum C."/>
            <person name="Ng V."/>
            <person name="Clum A."/>
            <person name="Ohm R."/>
            <person name="Martin F."/>
            <person name="Silar P."/>
            <person name="Natvig D."/>
            <person name="Lalanne C."/>
            <person name="Gautier V."/>
            <person name="Ament-Velasquez S.L."/>
            <person name="Kruys A."/>
            <person name="Hutchinson M.I."/>
            <person name="Powell A.J."/>
            <person name="Barry K."/>
            <person name="Miller A.N."/>
            <person name="Grigoriev I.V."/>
            <person name="Debuchy R."/>
            <person name="Gladieux P."/>
            <person name="Thoren M.H."/>
            <person name="Johannesson H."/>
        </authorList>
    </citation>
    <scope>NUCLEOTIDE SEQUENCE</scope>
    <source>
        <strain evidence="1">CBS 508.74</strain>
    </source>
</reference>
<accession>A0AAN6QMI7</accession>
<protein>
    <submittedName>
        <fullName evidence="1">Uncharacterized protein</fullName>
    </submittedName>
</protein>
<dbReference type="Proteomes" id="UP001302812">
    <property type="component" value="Unassembled WGS sequence"/>
</dbReference>
<sequence>MAVNAMCAHQFVLLKSDTTLLQWTCAVCHSGPHWMIYECRFCRIKTCRGCMQSVP</sequence>
<gene>
    <name evidence="1" type="ORF">N656DRAFT_324523</name>
</gene>
<evidence type="ECO:0000313" key="1">
    <source>
        <dbReference type="EMBL" id="KAK4109531.1"/>
    </source>
</evidence>
<proteinExistence type="predicted"/>
<keyword evidence="2" id="KW-1185">Reference proteome</keyword>
<dbReference type="RefSeq" id="XP_064667101.1">
    <property type="nucleotide sequence ID" value="XM_064809248.1"/>
</dbReference>
<dbReference type="AlphaFoldDB" id="A0AAN6QMI7"/>
<dbReference type="EMBL" id="MU853355">
    <property type="protein sequence ID" value="KAK4109531.1"/>
    <property type="molecule type" value="Genomic_DNA"/>
</dbReference>
<evidence type="ECO:0000313" key="2">
    <source>
        <dbReference type="Proteomes" id="UP001302812"/>
    </source>
</evidence>
<comment type="caution">
    <text evidence="1">The sequence shown here is derived from an EMBL/GenBank/DDBJ whole genome shotgun (WGS) entry which is preliminary data.</text>
</comment>